<evidence type="ECO:0000256" key="1">
    <source>
        <dbReference type="SAM" id="Coils"/>
    </source>
</evidence>
<dbReference type="EMBL" id="LR796339">
    <property type="protein sequence ID" value="CAB4137053.1"/>
    <property type="molecule type" value="Genomic_DNA"/>
</dbReference>
<name>A0A6J5LVE0_9CAUD</name>
<protein>
    <submittedName>
        <fullName evidence="2">Uncharacterized protein</fullName>
    </submittedName>
</protein>
<sequence length="66" mass="7687">MSAEKHEQLRAMADMIKRYDAQQDALRTMEQEISKACREFEKVSGHRGLSMHSIRRTLVHEGMINV</sequence>
<reference evidence="2" key="1">
    <citation type="submission" date="2020-04" db="EMBL/GenBank/DDBJ databases">
        <authorList>
            <person name="Chiriac C."/>
            <person name="Salcher M."/>
            <person name="Ghai R."/>
            <person name="Kavagutti S V."/>
        </authorList>
    </citation>
    <scope>NUCLEOTIDE SEQUENCE</scope>
</reference>
<proteinExistence type="predicted"/>
<keyword evidence="1" id="KW-0175">Coiled coil</keyword>
<gene>
    <name evidence="2" type="ORF">UFOVP317_6</name>
</gene>
<organism evidence="2">
    <name type="scientific">uncultured Caudovirales phage</name>
    <dbReference type="NCBI Taxonomy" id="2100421"/>
    <lineage>
        <taxon>Viruses</taxon>
        <taxon>Duplodnaviria</taxon>
        <taxon>Heunggongvirae</taxon>
        <taxon>Uroviricota</taxon>
        <taxon>Caudoviricetes</taxon>
        <taxon>Peduoviridae</taxon>
        <taxon>Maltschvirus</taxon>
        <taxon>Maltschvirus maltsch</taxon>
    </lineage>
</organism>
<feature type="coiled-coil region" evidence="1">
    <location>
        <begin position="12"/>
        <end position="39"/>
    </location>
</feature>
<evidence type="ECO:0000313" key="2">
    <source>
        <dbReference type="EMBL" id="CAB4137053.1"/>
    </source>
</evidence>
<accession>A0A6J5LVE0</accession>